<feature type="compositionally biased region" description="Basic and acidic residues" evidence="1">
    <location>
        <begin position="16"/>
        <end position="41"/>
    </location>
</feature>
<protein>
    <submittedName>
        <fullName evidence="3 4">Uncharacterized protein isoform X1</fullName>
    </submittedName>
</protein>
<reference evidence="3 4" key="1">
    <citation type="submission" date="2025-05" db="UniProtKB">
        <authorList>
            <consortium name="RefSeq"/>
        </authorList>
    </citation>
    <scope>IDENTIFICATION</scope>
</reference>
<evidence type="ECO:0000313" key="4">
    <source>
        <dbReference type="RefSeq" id="XP_072793940.1"/>
    </source>
</evidence>
<name>A0ABM5BC07_VICPA</name>
<keyword evidence="2" id="KW-1185">Reference proteome</keyword>
<dbReference type="RefSeq" id="XP_072793943.1">
    <property type="nucleotide sequence ID" value="XM_072937842.1"/>
</dbReference>
<organism evidence="2 5">
    <name type="scientific">Vicugna pacos</name>
    <name type="common">Alpaca</name>
    <name type="synonym">Lama pacos</name>
    <dbReference type="NCBI Taxonomy" id="30538"/>
    <lineage>
        <taxon>Eukaryota</taxon>
        <taxon>Metazoa</taxon>
        <taxon>Chordata</taxon>
        <taxon>Craniata</taxon>
        <taxon>Vertebrata</taxon>
        <taxon>Euteleostomi</taxon>
        <taxon>Mammalia</taxon>
        <taxon>Eutheria</taxon>
        <taxon>Laurasiatheria</taxon>
        <taxon>Artiodactyla</taxon>
        <taxon>Tylopoda</taxon>
        <taxon>Camelidae</taxon>
        <taxon>Vicugna</taxon>
    </lineage>
</organism>
<sequence length="235" mass="26055">MEMLRRTSPSSGPWEGVHEVIRDSGSETGNLKETKGVLEPERPGREKVKLDTHPLLVVWKAKAPSAREVPPLSGCSFYRWNTIRTDRHLKWVEDNVARNGLEQGPWAVESAMNQTPVDKATWKGPPPRPSRTNSWAAEAAAAHRAAPSPGSLCSLPGVLSTANFPVHFRSPEASTQKLRCRFPQNAPSGQGGPAWGRCRWPANLSCWGRVASGTHHHALPRSRLSQRPDKWQVKY</sequence>
<accession>A0ABM5BC07</accession>
<dbReference type="RefSeq" id="XP_072793947.1">
    <property type="nucleotide sequence ID" value="XM_072937846.1"/>
</dbReference>
<evidence type="ECO:0000313" key="9">
    <source>
        <dbReference type="RefSeq" id="XP_072793946.1"/>
    </source>
</evidence>
<evidence type="ECO:0000313" key="7">
    <source>
        <dbReference type="RefSeq" id="XP_072793944.1"/>
    </source>
</evidence>
<dbReference type="Proteomes" id="UP001652581">
    <property type="component" value="Chromosome 15"/>
</dbReference>
<evidence type="ECO:0000256" key="1">
    <source>
        <dbReference type="SAM" id="MobiDB-lite"/>
    </source>
</evidence>
<dbReference type="RefSeq" id="XP_072793945.1">
    <property type="nucleotide sequence ID" value="XM_072937844.1"/>
</dbReference>
<evidence type="ECO:0000313" key="10">
    <source>
        <dbReference type="RefSeq" id="XP_072793947.1"/>
    </source>
</evidence>
<dbReference type="RefSeq" id="XP_072793941.1">
    <property type="nucleotide sequence ID" value="XM_072937840.1"/>
</dbReference>
<dbReference type="RefSeq" id="XP_072793939.1">
    <property type="nucleotide sequence ID" value="XM_072937838.1"/>
</dbReference>
<evidence type="ECO:0000313" key="3">
    <source>
        <dbReference type="RefSeq" id="XP_072793939.1"/>
    </source>
</evidence>
<dbReference type="RefSeq" id="XP_072793946.1">
    <property type="nucleotide sequence ID" value="XM_072937845.1"/>
</dbReference>
<dbReference type="RefSeq" id="XP_072793940.1">
    <property type="nucleotide sequence ID" value="XM_072937839.1"/>
</dbReference>
<dbReference type="GeneID" id="140685731"/>
<dbReference type="RefSeq" id="XP_072793944.1">
    <property type="nucleotide sequence ID" value="XM_072937843.1"/>
</dbReference>
<feature type="region of interest" description="Disordered" evidence="1">
    <location>
        <begin position="1"/>
        <end position="41"/>
    </location>
</feature>
<evidence type="ECO:0000313" key="2">
    <source>
        <dbReference type="Proteomes" id="UP001652581"/>
    </source>
</evidence>
<gene>
    <name evidence="3 4 5 6 7 8 9 10" type="primary">LOC140685731</name>
</gene>
<evidence type="ECO:0000313" key="6">
    <source>
        <dbReference type="RefSeq" id="XP_072793943.1"/>
    </source>
</evidence>
<evidence type="ECO:0000313" key="8">
    <source>
        <dbReference type="RefSeq" id="XP_072793945.1"/>
    </source>
</evidence>
<proteinExistence type="predicted"/>
<evidence type="ECO:0000313" key="5">
    <source>
        <dbReference type="RefSeq" id="XP_072793941.1"/>
    </source>
</evidence>